<gene>
    <name evidence="2" type="ORF">G8O29_08315</name>
</gene>
<dbReference type="EMBL" id="JAANHS010000005">
    <property type="protein sequence ID" value="NHB76745.1"/>
    <property type="molecule type" value="Genomic_DNA"/>
</dbReference>
<dbReference type="Proteomes" id="UP001515660">
    <property type="component" value="Unassembled WGS sequence"/>
</dbReference>
<dbReference type="RefSeq" id="WP_166402788.1">
    <property type="nucleotide sequence ID" value="NZ_JAANHS010000005.1"/>
</dbReference>
<keyword evidence="3" id="KW-1185">Reference proteome</keyword>
<proteinExistence type="predicted"/>
<feature type="transmembrane region" description="Helical" evidence="1">
    <location>
        <begin position="57"/>
        <end position="79"/>
    </location>
</feature>
<feature type="transmembrane region" description="Helical" evidence="1">
    <location>
        <begin position="204"/>
        <end position="223"/>
    </location>
</feature>
<keyword evidence="1" id="KW-0472">Membrane</keyword>
<evidence type="ECO:0000313" key="3">
    <source>
        <dbReference type="Proteomes" id="UP001515660"/>
    </source>
</evidence>
<comment type="caution">
    <text evidence="2">The sequence shown here is derived from an EMBL/GenBank/DDBJ whole genome shotgun (WGS) entry which is preliminary data.</text>
</comment>
<reference evidence="2 3" key="1">
    <citation type="journal article" date="2022" name="Microorganisms">
        <title>Genome Sequence and Characterization of a Xanthorhodopsin-Containing, Aerobic Anoxygenic Phototrophic Rhodobacter Species, Isolated from Mesophilic Conditions at Yellowstone National Park.</title>
        <authorList>
            <person name="Kyndt J.A."/>
            <person name="Robertson S."/>
            <person name="Shoffstall I.B."/>
            <person name="Ramaley R.F."/>
            <person name="Meyer T.E."/>
        </authorList>
    </citation>
    <scope>NUCLEOTIDE SEQUENCE [LARGE SCALE GENOMIC DNA]</scope>
    <source>
        <strain evidence="2 3">M37P</strain>
    </source>
</reference>
<protein>
    <recommendedName>
        <fullName evidence="4">Flp pilus assembly protein TadB</fullName>
    </recommendedName>
</protein>
<feature type="transmembrane region" description="Helical" evidence="1">
    <location>
        <begin position="243"/>
        <end position="266"/>
    </location>
</feature>
<accession>A0ABX0G654</accession>
<organism evidence="2 3">
    <name type="scientific">Rhodobacter calidifons</name>
    <dbReference type="NCBI Taxonomy" id="2715277"/>
    <lineage>
        <taxon>Bacteria</taxon>
        <taxon>Pseudomonadati</taxon>
        <taxon>Pseudomonadota</taxon>
        <taxon>Alphaproteobacteria</taxon>
        <taxon>Rhodobacterales</taxon>
        <taxon>Rhodobacter group</taxon>
        <taxon>Rhodobacter</taxon>
    </lineage>
</organism>
<keyword evidence="1" id="KW-0812">Transmembrane</keyword>
<evidence type="ECO:0000256" key="1">
    <source>
        <dbReference type="SAM" id="Phobius"/>
    </source>
</evidence>
<sequence length="311" mass="31894">MWTFSLLKALALWVRLAPLLAVRLAVFASLALGAGLAAWTGAWAAFVMGPAHGQGGLALDPVSGALTGGVIAAVVLAIWQARRLAVQQALLIALISDLHDGLRLPLGPGQIGHARSAVAARFGSVADLQALARHVRSVTGVIPALAEGGGLLALPFLGRLAQGGLVDRVVLAHAYRARPENAWEAAHDALVLATQNGRDLLATAARLTAAGWAVTAALVLLLAQPLAGLSATWPGNGPVGAHVGAALLALALRAALVQPFLAACLWQMFQGLVAGQAPLGEWRGRLTRVSVPFRTLGEKALSWAPDGRGAA</sequence>
<name>A0ABX0G654_9RHOB</name>
<keyword evidence="1" id="KW-1133">Transmembrane helix</keyword>
<evidence type="ECO:0008006" key="4">
    <source>
        <dbReference type="Google" id="ProtNLM"/>
    </source>
</evidence>
<evidence type="ECO:0000313" key="2">
    <source>
        <dbReference type="EMBL" id="NHB76745.1"/>
    </source>
</evidence>